<dbReference type="AlphaFoldDB" id="A0A2U8QV10"/>
<dbReference type="Proteomes" id="UP000245429">
    <property type="component" value="Chromosome"/>
</dbReference>
<evidence type="ECO:0000313" key="2">
    <source>
        <dbReference type="Proteomes" id="UP000245429"/>
    </source>
</evidence>
<reference evidence="1 2" key="1">
    <citation type="submission" date="2018-05" db="EMBL/GenBank/DDBJ databases">
        <title>Flavobacterium sp. MEBiC07310.</title>
        <authorList>
            <person name="Baek K."/>
        </authorList>
    </citation>
    <scope>NUCLEOTIDE SEQUENCE [LARGE SCALE GENOMIC DNA]</scope>
    <source>
        <strain evidence="1 2">MEBiC07310</strain>
    </source>
</reference>
<sequence length="79" mass="8603">MKKTALALVFIAILTVSCKEETKEKIDDAADAVKTEVKEKIDTTAAKMEAHVDTLKVKTGEALEKGAEKLNEAAEEIKK</sequence>
<gene>
    <name evidence="1" type="ORF">DI487_09280</name>
</gene>
<evidence type="ECO:0000313" key="1">
    <source>
        <dbReference type="EMBL" id="AWM14027.1"/>
    </source>
</evidence>
<organism evidence="1 2">
    <name type="scientific">Flavobacterium sediminis</name>
    <dbReference type="NCBI Taxonomy" id="2201181"/>
    <lineage>
        <taxon>Bacteria</taxon>
        <taxon>Pseudomonadati</taxon>
        <taxon>Bacteroidota</taxon>
        <taxon>Flavobacteriia</taxon>
        <taxon>Flavobacteriales</taxon>
        <taxon>Flavobacteriaceae</taxon>
        <taxon>Flavobacterium</taxon>
    </lineage>
</organism>
<keyword evidence="2" id="KW-1185">Reference proteome</keyword>
<dbReference type="Gene3D" id="1.20.120.20">
    <property type="entry name" value="Apolipoprotein"/>
    <property type="match status" value="1"/>
</dbReference>
<dbReference type="SUPFAM" id="SSF58113">
    <property type="entry name" value="Apolipoprotein A-I"/>
    <property type="match status" value="1"/>
</dbReference>
<dbReference type="EMBL" id="CP029463">
    <property type="protein sequence ID" value="AWM14027.1"/>
    <property type="molecule type" value="Genomic_DNA"/>
</dbReference>
<accession>A0A2U8QV10</accession>
<dbReference type="PROSITE" id="PS51257">
    <property type="entry name" value="PROKAR_LIPOPROTEIN"/>
    <property type="match status" value="1"/>
</dbReference>
<dbReference type="OrthoDB" id="1377229at2"/>
<dbReference type="KEGG" id="fse:DI487_09280"/>
<dbReference type="RefSeq" id="WP_109569394.1">
    <property type="nucleotide sequence ID" value="NZ_CP029463.1"/>
</dbReference>
<proteinExistence type="predicted"/>
<protein>
    <submittedName>
        <fullName evidence="1">Uncharacterized protein</fullName>
    </submittedName>
</protein>
<name>A0A2U8QV10_9FLAO</name>